<reference evidence="4" key="1">
    <citation type="journal article" date="2019" name="Int. J. Syst. Evol. Microbiol.">
        <title>The Global Catalogue of Microorganisms (GCM) 10K type strain sequencing project: providing services to taxonomists for standard genome sequencing and annotation.</title>
        <authorList>
            <consortium name="The Broad Institute Genomics Platform"/>
            <consortium name="The Broad Institute Genome Sequencing Center for Infectious Disease"/>
            <person name="Wu L."/>
            <person name="Ma J."/>
        </authorList>
    </citation>
    <scope>NUCLEOTIDE SEQUENCE [LARGE SCALE GENOMIC DNA]</scope>
    <source>
        <strain evidence="4">CCM 8925</strain>
    </source>
</reference>
<comment type="caution">
    <text evidence="3">The sequence shown here is derived from an EMBL/GenBank/DDBJ whole genome shotgun (WGS) entry which is preliminary data.</text>
</comment>
<accession>A0ABW3EH64</accession>
<dbReference type="EMBL" id="JBHTIO010000045">
    <property type="protein sequence ID" value="MFD0898184.1"/>
    <property type="molecule type" value="Genomic_DNA"/>
</dbReference>
<feature type="transmembrane region" description="Helical" evidence="2">
    <location>
        <begin position="51"/>
        <end position="69"/>
    </location>
</feature>
<protein>
    <submittedName>
        <fullName evidence="3">Uncharacterized protein</fullName>
    </submittedName>
</protein>
<name>A0ABW3EH64_9LACO</name>
<organism evidence="3 4">
    <name type="scientific">Loigolactobacillus binensis</name>
    <dbReference type="NCBI Taxonomy" id="2559922"/>
    <lineage>
        <taxon>Bacteria</taxon>
        <taxon>Bacillati</taxon>
        <taxon>Bacillota</taxon>
        <taxon>Bacilli</taxon>
        <taxon>Lactobacillales</taxon>
        <taxon>Lactobacillaceae</taxon>
        <taxon>Loigolactobacillus</taxon>
    </lineage>
</organism>
<keyword evidence="2" id="KW-0472">Membrane</keyword>
<feature type="compositionally biased region" description="Polar residues" evidence="1">
    <location>
        <begin position="21"/>
        <end position="37"/>
    </location>
</feature>
<evidence type="ECO:0000256" key="2">
    <source>
        <dbReference type="SAM" id="Phobius"/>
    </source>
</evidence>
<keyword evidence="4" id="KW-1185">Reference proteome</keyword>
<evidence type="ECO:0000256" key="1">
    <source>
        <dbReference type="SAM" id="MobiDB-lite"/>
    </source>
</evidence>
<feature type="region of interest" description="Disordered" evidence="1">
    <location>
        <begin position="1"/>
        <end position="43"/>
    </location>
</feature>
<keyword evidence="2" id="KW-0812">Transmembrane</keyword>
<evidence type="ECO:0000313" key="4">
    <source>
        <dbReference type="Proteomes" id="UP001597104"/>
    </source>
</evidence>
<keyword evidence="2" id="KW-1133">Transmembrane helix</keyword>
<dbReference type="RefSeq" id="WP_137637521.1">
    <property type="nucleotide sequence ID" value="NZ_BJDN01000009.1"/>
</dbReference>
<feature type="compositionally biased region" description="Low complexity" evidence="1">
    <location>
        <begin position="85"/>
        <end position="100"/>
    </location>
</feature>
<feature type="compositionally biased region" description="Basic residues" evidence="1">
    <location>
        <begin position="11"/>
        <end position="20"/>
    </location>
</feature>
<proteinExistence type="predicted"/>
<sequence>MSKQDKPTSRMARHAPKPTRRNSAATPTKQPISSLSQAPKKRQPFITRHRWSLITIVVLIVAFGIYAEFSSITSDNQAAEPTAVTSSDSSSAASSTTASSSHHKASSKTATSKASSAADTESSAAASSASTSSAASSTTASSTAGGDGQTFSSTSAAVAWGQANASSWMAAGYSNFTVVANGAGGYTIEYTK</sequence>
<feature type="compositionally biased region" description="Low complexity" evidence="1">
    <location>
        <begin position="107"/>
        <end position="144"/>
    </location>
</feature>
<feature type="region of interest" description="Disordered" evidence="1">
    <location>
        <begin position="82"/>
        <end position="148"/>
    </location>
</feature>
<dbReference type="Proteomes" id="UP001597104">
    <property type="component" value="Unassembled WGS sequence"/>
</dbReference>
<gene>
    <name evidence="3" type="ORF">ACFQZ7_10660</name>
</gene>
<evidence type="ECO:0000313" key="3">
    <source>
        <dbReference type="EMBL" id="MFD0898184.1"/>
    </source>
</evidence>